<organism evidence="7 8">
    <name type="scientific">Thioclava nitratireducens</name>
    <dbReference type="NCBI Taxonomy" id="1915078"/>
    <lineage>
        <taxon>Bacteria</taxon>
        <taxon>Pseudomonadati</taxon>
        <taxon>Pseudomonadota</taxon>
        <taxon>Alphaproteobacteria</taxon>
        <taxon>Rhodobacterales</taxon>
        <taxon>Paracoccaceae</taxon>
        <taxon>Thioclava</taxon>
    </lineage>
</organism>
<evidence type="ECO:0000313" key="7">
    <source>
        <dbReference type="EMBL" id="AQS48761.1"/>
    </source>
</evidence>
<dbReference type="EMBL" id="CP019437">
    <property type="protein sequence ID" value="AQS48761.1"/>
    <property type="molecule type" value="Genomic_DNA"/>
</dbReference>
<keyword evidence="2" id="KW-1003">Cell membrane</keyword>
<feature type="transmembrane region" description="Helical" evidence="6">
    <location>
        <begin position="207"/>
        <end position="235"/>
    </location>
</feature>
<keyword evidence="5 6" id="KW-0472">Membrane</keyword>
<sequence>MHPAKQNLARRSCRRLNSVSRGRMLDREGWRTMSETLAALGGVGLFLLGMKIMTEALREAAGSNLRRLLARFTTTPLKGVASGLVTTAVIQSSSATTVMTVGFVGAGLLSFPQALGVIYGANIGTTVTGWIVSLVGFKLKLGAVAMGLLFFASLTLFLSHGRAARIGRVLAGFCLLFIGLDMMQQGMSGAEAWITVERTPGTGVGGLLAMAALGIAVTVVMQSSSAAIAVVLVLVSNGALPLIQAAAAVIGMNLGTTFTALIAALGGSRAMQQTAIANLLFNCGTMVIAFPLLQLVAAPLEGLAARTGVDTALVLFHTGFNLLGTLVFLPVTRQFATLVAKLRPDLGGRAPPELDRRLLSDEGAAMQAAHSMVIWAAQEIFAAYSLAIGPARDLRRMSTLGPRIAIALDDLKDYMAQISVPRDRPAEAAAFAALMHQADHLMRLVEQAEHRGYIPILLRGKITPRPAQWFAACLSPERPLDLPQIGERMARMADPVAHRLARHRRGLLLGEHVGLYTMQETFQATDAMRWFARIMHNVQRVGEYEREVQAKLGHVAVASPEADSPLSAGS</sequence>
<evidence type="ECO:0000256" key="5">
    <source>
        <dbReference type="ARBA" id="ARBA00023136"/>
    </source>
</evidence>
<keyword evidence="3 6" id="KW-0812">Transmembrane</keyword>
<evidence type="ECO:0000256" key="3">
    <source>
        <dbReference type="ARBA" id="ARBA00022692"/>
    </source>
</evidence>
<evidence type="ECO:0000256" key="2">
    <source>
        <dbReference type="ARBA" id="ARBA00022475"/>
    </source>
</evidence>
<reference evidence="7 8" key="1">
    <citation type="submission" date="2017-01" db="EMBL/GenBank/DDBJ databases">
        <title>The complete genome sequence of a sulfur-oxidizing marine bacterium Thioclava sp. 25B10_4T.</title>
        <authorList>
            <person name="Liu Y."/>
            <person name="Lai Q."/>
            <person name="Shao Z."/>
        </authorList>
    </citation>
    <scope>NUCLEOTIDE SEQUENCE [LARGE SCALE GENOMIC DNA]</scope>
    <source>
        <strain evidence="7 8">25B10_4</strain>
    </source>
</reference>
<evidence type="ECO:0008006" key="9">
    <source>
        <dbReference type="Google" id="ProtNLM"/>
    </source>
</evidence>
<keyword evidence="4 6" id="KW-1133">Transmembrane helix</keyword>
<evidence type="ECO:0000256" key="4">
    <source>
        <dbReference type="ARBA" id="ARBA00022989"/>
    </source>
</evidence>
<evidence type="ECO:0000256" key="1">
    <source>
        <dbReference type="ARBA" id="ARBA00004651"/>
    </source>
</evidence>
<dbReference type="Proteomes" id="UP000185622">
    <property type="component" value="Chromosome"/>
</dbReference>
<feature type="transmembrane region" description="Helical" evidence="6">
    <location>
        <begin position="242"/>
        <end position="267"/>
    </location>
</feature>
<dbReference type="NCBIfam" id="NF037997">
    <property type="entry name" value="Na_Pi_symport"/>
    <property type="match status" value="1"/>
</dbReference>
<gene>
    <name evidence="7" type="ORF">BMG03_13880</name>
</gene>
<protein>
    <recommendedName>
        <fullName evidence="9">Phosphate:Na+ symporter</fullName>
    </recommendedName>
</protein>
<evidence type="ECO:0000313" key="8">
    <source>
        <dbReference type="Proteomes" id="UP000185622"/>
    </source>
</evidence>
<feature type="transmembrane region" description="Helical" evidence="6">
    <location>
        <begin position="312"/>
        <end position="331"/>
    </location>
</feature>
<feature type="transmembrane region" description="Helical" evidence="6">
    <location>
        <begin position="166"/>
        <end position="187"/>
    </location>
</feature>
<feature type="transmembrane region" description="Helical" evidence="6">
    <location>
        <begin position="279"/>
        <end position="300"/>
    </location>
</feature>
<dbReference type="InterPro" id="IPR003841">
    <property type="entry name" value="Na/Pi_transpt"/>
</dbReference>
<name>A0ABN4XEK7_9RHOB</name>
<evidence type="ECO:0000256" key="6">
    <source>
        <dbReference type="SAM" id="Phobius"/>
    </source>
</evidence>
<proteinExistence type="predicted"/>
<dbReference type="PANTHER" id="PTHR10010:SF46">
    <property type="entry name" value="SODIUM-DEPENDENT PHOSPHATE TRANSPORT PROTEIN 2B"/>
    <property type="match status" value="1"/>
</dbReference>
<dbReference type="PANTHER" id="PTHR10010">
    <property type="entry name" value="SOLUTE CARRIER FAMILY 34 SODIUM PHOSPHATE , MEMBER 2-RELATED"/>
    <property type="match status" value="1"/>
</dbReference>
<keyword evidence="8" id="KW-1185">Reference proteome</keyword>
<comment type="subcellular location">
    <subcellularLocation>
        <location evidence="1">Cell membrane</location>
        <topology evidence="1">Multi-pass membrane protein</topology>
    </subcellularLocation>
</comment>
<dbReference type="Pfam" id="PF02690">
    <property type="entry name" value="Na_Pi_cotrans"/>
    <property type="match status" value="2"/>
</dbReference>
<accession>A0ABN4XEK7</accession>